<accession>A0A1G7ALP5</accession>
<organism evidence="1 2">
    <name type="scientific">Mucilaginibacter pineti</name>
    <dbReference type="NCBI Taxonomy" id="1391627"/>
    <lineage>
        <taxon>Bacteria</taxon>
        <taxon>Pseudomonadati</taxon>
        <taxon>Bacteroidota</taxon>
        <taxon>Sphingobacteriia</taxon>
        <taxon>Sphingobacteriales</taxon>
        <taxon>Sphingobacteriaceae</taxon>
        <taxon>Mucilaginibacter</taxon>
    </lineage>
</organism>
<evidence type="ECO:0000313" key="2">
    <source>
        <dbReference type="Proteomes" id="UP000199072"/>
    </source>
</evidence>
<dbReference type="SUPFAM" id="SSF49464">
    <property type="entry name" value="Carboxypeptidase regulatory domain-like"/>
    <property type="match status" value="1"/>
</dbReference>
<dbReference type="STRING" id="1391627.SAMN05216464_104152"/>
<dbReference type="Proteomes" id="UP000199072">
    <property type="component" value="Unassembled WGS sequence"/>
</dbReference>
<dbReference type="EMBL" id="FNAI01000004">
    <property type="protein sequence ID" value="SDE15397.1"/>
    <property type="molecule type" value="Genomic_DNA"/>
</dbReference>
<evidence type="ECO:0000313" key="1">
    <source>
        <dbReference type="EMBL" id="SDE15397.1"/>
    </source>
</evidence>
<dbReference type="InterPro" id="IPR008969">
    <property type="entry name" value="CarboxyPept-like_regulatory"/>
</dbReference>
<dbReference type="OrthoDB" id="714262at2"/>
<protein>
    <submittedName>
        <fullName evidence="1">CarboxypepD_reg-like domain-containing protein</fullName>
    </submittedName>
</protein>
<sequence>MRYLLTFIILGICFTAKSQTISGIVTDKTTGMRLTGAWVTSTSGSAISNLQGEYSISVKKLADSIKVKMPGYKSYVRAVNPSAEVYLKIELEPRVIELTEVSITGKRDRVKDSLNTRRLFAKDFNSAPPKFTDIFGLAQGTGPLDVAGITIHPSQLVALLTYRRSRAYKFKKVLIRDEQLKYVESRFTTELVSKLTNLKSDSLDDFIDQYRPPIAQVKKMTDYDMVEYIKGSALKFRESK</sequence>
<reference evidence="1 2" key="1">
    <citation type="submission" date="2016-10" db="EMBL/GenBank/DDBJ databases">
        <authorList>
            <person name="de Groot N.N."/>
        </authorList>
    </citation>
    <scope>NUCLEOTIDE SEQUENCE [LARGE SCALE GENOMIC DNA]</scope>
    <source>
        <strain evidence="1 2">47C3B</strain>
    </source>
</reference>
<dbReference type="AlphaFoldDB" id="A0A1G7ALP5"/>
<gene>
    <name evidence="1" type="ORF">SAMN05216464_104152</name>
</gene>
<name>A0A1G7ALP5_9SPHI</name>
<dbReference type="Gene3D" id="2.60.40.1120">
    <property type="entry name" value="Carboxypeptidase-like, regulatory domain"/>
    <property type="match status" value="1"/>
</dbReference>
<dbReference type="RefSeq" id="WP_091149174.1">
    <property type="nucleotide sequence ID" value="NZ_FNAI01000004.1"/>
</dbReference>
<dbReference type="Pfam" id="PF13715">
    <property type="entry name" value="CarbopepD_reg_2"/>
    <property type="match status" value="1"/>
</dbReference>
<proteinExistence type="predicted"/>
<keyword evidence="2" id="KW-1185">Reference proteome</keyword>